<keyword evidence="3" id="KW-1185">Reference proteome</keyword>
<proteinExistence type="predicted"/>
<evidence type="ECO:0000313" key="2">
    <source>
        <dbReference type="EMBL" id="ORY60016.1"/>
    </source>
</evidence>
<dbReference type="Proteomes" id="UP000193689">
    <property type="component" value="Unassembled WGS sequence"/>
</dbReference>
<evidence type="ECO:0000313" key="3">
    <source>
        <dbReference type="Proteomes" id="UP000193689"/>
    </source>
</evidence>
<feature type="region of interest" description="Disordered" evidence="1">
    <location>
        <begin position="1"/>
        <end position="89"/>
    </location>
</feature>
<dbReference type="AlphaFoldDB" id="A0A1Y2DLK6"/>
<dbReference type="RefSeq" id="XP_040712450.1">
    <property type="nucleotide sequence ID" value="XM_040863057.1"/>
</dbReference>
<accession>A0A1Y2DLK6</accession>
<comment type="caution">
    <text evidence="2">The sequence shown here is derived from an EMBL/GenBank/DDBJ whole genome shotgun (WGS) entry which is preliminary data.</text>
</comment>
<feature type="compositionally biased region" description="Basic and acidic residues" evidence="1">
    <location>
        <begin position="173"/>
        <end position="184"/>
    </location>
</feature>
<feature type="compositionally biased region" description="Low complexity" evidence="1">
    <location>
        <begin position="66"/>
        <end position="78"/>
    </location>
</feature>
<dbReference type="OrthoDB" id="5228679at2759"/>
<reference evidence="2 3" key="1">
    <citation type="submission" date="2016-07" db="EMBL/GenBank/DDBJ databases">
        <title>Pervasive Adenine N6-methylation of Active Genes in Fungi.</title>
        <authorList>
            <consortium name="DOE Joint Genome Institute"/>
            <person name="Mondo S.J."/>
            <person name="Dannebaum R.O."/>
            <person name="Kuo R.C."/>
            <person name="Labutti K."/>
            <person name="Haridas S."/>
            <person name="Kuo A."/>
            <person name="Salamov A."/>
            <person name="Ahrendt S.R."/>
            <person name="Lipzen A."/>
            <person name="Sullivan W."/>
            <person name="Andreopoulos W.B."/>
            <person name="Clum A."/>
            <person name="Lindquist E."/>
            <person name="Daum C."/>
            <person name="Ramamoorthy G.K."/>
            <person name="Gryganskyi A."/>
            <person name="Culley D."/>
            <person name="Magnuson J.K."/>
            <person name="James T.Y."/>
            <person name="O'Malley M.A."/>
            <person name="Stajich J.E."/>
            <person name="Spatafora J.W."/>
            <person name="Visel A."/>
            <person name="Grigoriev I.V."/>
        </authorList>
    </citation>
    <scope>NUCLEOTIDE SEQUENCE [LARGE SCALE GENOMIC DNA]</scope>
    <source>
        <strain evidence="2 3">CBS 129021</strain>
    </source>
</reference>
<feature type="compositionally biased region" description="Basic and acidic residues" evidence="1">
    <location>
        <begin position="10"/>
        <end position="25"/>
    </location>
</feature>
<dbReference type="GeneID" id="63779269"/>
<protein>
    <submittedName>
        <fullName evidence="2">Uncharacterized protein</fullName>
    </submittedName>
</protein>
<feature type="compositionally biased region" description="Acidic residues" evidence="1">
    <location>
        <begin position="162"/>
        <end position="172"/>
    </location>
</feature>
<gene>
    <name evidence="2" type="ORF">BCR38DRAFT_476908</name>
</gene>
<name>A0A1Y2DLK6_9PEZI</name>
<sequence>MPPITHAHNRKDTPHPRRGILERGPARPRRFLHLRAPSSPLVSSSPLPSSPSPLPLQGSNLFPGYPSSSLDSSHLDPASGDRSPNGEIAHKLPKSCLMQPLTHVVGQTASQAIPIIEDESDAVVRDTSPDLSYDATLKRLSAITCLRERFHNNDVDSSTDNMLDESDDDADAEHEVDGKPWPHEDESDDSTLGFVSRCAKEYEEEEKQDIFDNGNSGDEDELAADAGIAEWAHCDDETDLEDMNIDLDDHYIRQRSHIDDTIIDPVPEASDAIQGGGAAVNQTGTGNSFADFFKIQLRVSCLDRKENVQLWKIFELEETKRHVDAGLAAALRKKQIIAKEKSRVLSEMVLQQGIFEVSEDLWQAYTEFCESLEPEFGSRGGWSITCHWDHNGSYVNYDPDLSLFREHTDMPYWDCNFRCEASTIKPYINALAEHVVEFWPVQSPEPLPFSGANTTWGKKYTELYRLASEAACRGSEVAMDMLVALPDQHASCHGGWLFEYGFAEELKDHPVKSRRWTYRTARMIDVPVDPARKRERLEAFLVPELFSDD</sequence>
<feature type="compositionally biased region" description="Low complexity" evidence="1">
    <location>
        <begin position="37"/>
        <end position="47"/>
    </location>
</feature>
<dbReference type="STRING" id="1141098.A0A1Y2DLK6"/>
<dbReference type="EMBL" id="MCFJ01000012">
    <property type="protein sequence ID" value="ORY60016.1"/>
    <property type="molecule type" value="Genomic_DNA"/>
</dbReference>
<feature type="region of interest" description="Disordered" evidence="1">
    <location>
        <begin position="154"/>
        <end position="190"/>
    </location>
</feature>
<evidence type="ECO:0000256" key="1">
    <source>
        <dbReference type="SAM" id="MobiDB-lite"/>
    </source>
</evidence>
<dbReference type="InParanoid" id="A0A1Y2DLK6"/>
<organism evidence="2 3">
    <name type="scientific">Pseudomassariella vexata</name>
    <dbReference type="NCBI Taxonomy" id="1141098"/>
    <lineage>
        <taxon>Eukaryota</taxon>
        <taxon>Fungi</taxon>
        <taxon>Dikarya</taxon>
        <taxon>Ascomycota</taxon>
        <taxon>Pezizomycotina</taxon>
        <taxon>Sordariomycetes</taxon>
        <taxon>Xylariomycetidae</taxon>
        <taxon>Amphisphaeriales</taxon>
        <taxon>Pseudomassariaceae</taxon>
        <taxon>Pseudomassariella</taxon>
    </lineage>
</organism>